<evidence type="ECO:0000313" key="3">
    <source>
        <dbReference type="Proteomes" id="UP000232654"/>
    </source>
</evidence>
<proteinExistence type="predicted"/>
<keyword evidence="1" id="KW-0812">Transmembrane</keyword>
<accession>A0A2N0TCR9</accession>
<comment type="caution">
    <text evidence="2">The sequence shown here is derived from an EMBL/GenBank/DDBJ whole genome shotgun (WGS) entry which is preliminary data.</text>
</comment>
<organism evidence="2 3">
    <name type="scientific">Bifidobacterium longum</name>
    <dbReference type="NCBI Taxonomy" id="216816"/>
    <lineage>
        <taxon>Bacteria</taxon>
        <taxon>Bacillati</taxon>
        <taxon>Actinomycetota</taxon>
        <taxon>Actinomycetes</taxon>
        <taxon>Bifidobacteriales</taxon>
        <taxon>Bifidobacteriaceae</taxon>
        <taxon>Bifidobacterium</taxon>
    </lineage>
</organism>
<dbReference type="AlphaFoldDB" id="A0A2N0TCR9"/>
<keyword evidence="1" id="KW-0472">Membrane</keyword>
<evidence type="ECO:0000256" key="1">
    <source>
        <dbReference type="SAM" id="Phobius"/>
    </source>
</evidence>
<protein>
    <submittedName>
        <fullName evidence="2">Endo-beta-N-acetylglucosaminidase</fullName>
    </submittedName>
</protein>
<reference evidence="2 3" key="1">
    <citation type="submission" date="2017-12" db="EMBL/GenBank/DDBJ databases">
        <title>Bifidobacterium longum APC/DPC strains.</title>
        <authorList>
            <person name="Arboleya S."/>
        </authorList>
    </citation>
    <scope>NUCLEOTIDE SEQUENCE [LARGE SCALE GENOMIC DNA]</scope>
    <source>
        <strain evidence="2 3">APC1503</strain>
    </source>
</reference>
<dbReference type="EMBL" id="PJDT01000020">
    <property type="protein sequence ID" value="PKC88340.1"/>
    <property type="molecule type" value="Genomic_DNA"/>
</dbReference>
<dbReference type="Proteomes" id="UP000232654">
    <property type="component" value="Unassembled WGS sequence"/>
</dbReference>
<name>A0A2N0TCR9_BIFLN</name>
<gene>
    <name evidence="2" type="ORF">APC1503_1364</name>
</gene>
<evidence type="ECO:0000313" key="2">
    <source>
        <dbReference type="EMBL" id="PKC88340.1"/>
    </source>
</evidence>
<feature type="transmembrane region" description="Helical" evidence="1">
    <location>
        <begin position="21"/>
        <end position="40"/>
    </location>
</feature>
<keyword evidence="1" id="KW-1133">Transmembrane helix</keyword>
<sequence length="62" mass="6373">MRLSLGDPAGCTSARAQHRKWLCSGLAAVLSMTTLAALAAPASATDTMPWGCSYVFVNSLGS</sequence>